<evidence type="ECO:0008006" key="4">
    <source>
        <dbReference type="Google" id="ProtNLM"/>
    </source>
</evidence>
<organism evidence="2 3">
    <name type="scientific">Trifolium subterraneum</name>
    <name type="common">Subterranean clover</name>
    <dbReference type="NCBI Taxonomy" id="3900"/>
    <lineage>
        <taxon>Eukaryota</taxon>
        <taxon>Viridiplantae</taxon>
        <taxon>Streptophyta</taxon>
        <taxon>Embryophyta</taxon>
        <taxon>Tracheophyta</taxon>
        <taxon>Spermatophyta</taxon>
        <taxon>Magnoliopsida</taxon>
        <taxon>eudicotyledons</taxon>
        <taxon>Gunneridae</taxon>
        <taxon>Pentapetalae</taxon>
        <taxon>rosids</taxon>
        <taxon>fabids</taxon>
        <taxon>Fabales</taxon>
        <taxon>Fabaceae</taxon>
        <taxon>Papilionoideae</taxon>
        <taxon>50 kb inversion clade</taxon>
        <taxon>NPAAA clade</taxon>
        <taxon>Hologalegina</taxon>
        <taxon>IRL clade</taxon>
        <taxon>Trifolieae</taxon>
        <taxon>Trifolium</taxon>
    </lineage>
</organism>
<dbReference type="AlphaFoldDB" id="A0A2Z6N919"/>
<accession>A0A2Z6N919</accession>
<feature type="compositionally biased region" description="Basic and acidic residues" evidence="1">
    <location>
        <begin position="134"/>
        <end position="146"/>
    </location>
</feature>
<evidence type="ECO:0000313" key="3">
    <source>
        <dbReference type="Proteomes" id="UP000242715"/>
    </source>
</evidence>
<feature type="region of interest" description="Disordered" evidence="1">
    <location>
        <begin position="131"/>
        <end position="167"/>
    </location>
</feature>
<keyword evidence="3" id="KW-1185">Reference proteome</keyword>
<proteinExistence type="predicted"/>
<gene>
    <name evidence="2" type="ORF">TSUD_322600</name>
</gene>
<evidence type="ECO:0000313" key="2">
    <source>
        <dbReference type="EMBL" id="GAU38583.1"/>
    </source>
</evidence>
<dbReference type="Proteomes" id="UP000242715">
    <property type="component" value="Unassembled WGS sequence"/>
</dbReference>
<sequence>MNRNLICFPVPLDVDTRFRFGIKSTTEYVLRVRVIADTLISIGDSISEQDQIDSILEGLPEEFNPFVMMFYGRSDSPSLYDIEGLLLVQESQLAKFRQELSTPSASANLHSRGGRGNPSVFDENFVQARNHGVHKPDANGPKDTHEPPQACTANFASSSQELVIPQS</sequence>
<dbReference type="PANTHER" id="PTHR47481:SF31">
    <property type="entry name" value="OS01G0873500 PROTEIN"/>
    <property type="match status" value="1"/>
</dbReference>
<evidence type="ECO:0000256" key="1">
    <source>
        <dbReference type="SAM" id="MobiDB-lite"/>
    </source>
</evidence>
<protein>
    <recommendedName>
        <fullName evidence="4">Retrovirus-related Pol polyprotein from transposon TNT 1-94</fullName>
    </recommendedName>
</protein>
<feature type="compositionally biased region" description="Polar residues" evidence="1">
    <location>
        <begin position="151"/>
        <end position="167"/>
    </location>
</feature>
<dbReference type="OrthoDB" id="1436778at2759"/>
<dbReference type="PANTHER" id="PTHR47481">
    <property type="match status" value="1"/>
</dbReference>
<dbReference type="EMBL" id="DF973722">
    <property type="protein sequence ID" value="GAU38583.1"/>
    <property type="molecule type" value="Genomic_DNA"/>
</dbReference>
<name>A0A2Z6N919_TRISU</name>
<reference evidence="3" key="1">
    <citation type="journal article" date="2017" name="Front. Plant Sci.">
        <title>Climate Clever Clovers: New Paradigm to Reduce the Environmental Footprint of Ruminants by Breeding Low Methanogenic Forages Utilizing Haplotype Variation.</title>
        <authorList>
            <person name="Kaur P."/>
            <person name="Appels R."/>
            <person name="Bayer P.E."/>
            <person name="Keeble-Gagnere G."/>
            <person name="Wang J."/>
            <person name="Hirakawa H."/>
            <person name="Shirasawa K."/>
            <person name="Vercoe P."/>
            <person name="Stefanova K."/>
            <person name="Durmic Z."/>
            <person name="Nichols P."/>
            <person name="Revell C."/>
            <person name="Isobe S.N."/>
            <person name="Edwards D."/>
            <person name="Erskine W."/>
        </authorList>
    </citation>
    <scope>NUCLEOTIDE SEQUENCE [LARGE SCALE GENOMIC DNA]</scope>
    <source>
        <strain evidence="3">cv. Daliak</strain>
    </source>
</reference>